<feature type="non-terminal residue" evidence="14">
    <location>
        <position position="1"/>
    </location>
</feature>
<dbReference type="EC" id="3.6.4.12" evidence="3"/>
<keyword evidence="5" id="KW-0547">Nucleotide-binding</keyword>
<dbReference type="GO" id="GO:0005634">
    <property type="term" value="C:nucleus"/>
    <property type="evidence" value="ECO:0007669"/>
    <property type="project" value="UniProtKB-SubCell"/>
</dbReference>
<gene>
    <name evidence="14" type="primary">Mcm5_1</name>
    <name evidence="14" type="ORF">GLAPRA_R11274</name>
</gene>
<evidence type="ECO:0000259" key="13">
    <source>
        <dbReference type="Pfam" id="PF14551"/>
    </source>
</evidence>
<comment type="catalytic activity">
    <reaction evidence="12">
        <text>ATP + H2O = ADP + phosphate + H(+)</text>
        <dbReference type="Rhea" id="RHEA:13065"/>
        <dbReference type="ChEBI" id="CHEBI:15377"/>
        <dbReference type="ChEBI" id="CHEBI:15378"/>
        <dbReference type="ChEBI" id="CHEBI:30616"/>
        <dbReference type="ChEBI" id="CHEBI:43474"/>
        <dbReference type="ChEBI" id="CHEBI:456216"/>
        <dbReference type="EC" id="3.6.4.12"/>
    </reaction>
    <physiologicalReaction direction="left-to-right" evidence="12">
        <dbReference type="Rhea" id="RHEA:13066"/>
    </physiologicalReaction>
</comment>
<evidence type="ECO:0000256" key="6">
    <source>
        <dbReference type="ARBA" id="ARBA00022801"/>
    </source>
</evidence>
<evidence type="ECO:0000256" key="2">
    <source>
        <dbReference type="ARBA" id="ARBA00008010"/>
    </source>
</evidence>
<evidence type="ECO:0000256" key="5">
    <source>
        <dbReference type="ARBA" id="ARBA00022741"/>
    </source>
</evidence>
<keyword evidence="6" id="KW-0378">Hydrolase</keyword>
<evidence type="ECO:0000256" key="11">
    <source>
        <dbReference type="ARBA" id="ARBA00023306"/>
    </source>
</evidence>
<keyword evidence="11" id="KW-0131">Cell cycle</keyword>
<accession>A0A7L4MVM8</accession>
<dbReference type="InterPro" id="IPR027925">
    <property type="entry name" value="MCM_N"/>
</dbReference>
<organism evidence="14 15">
    <name type="scientific">Glareola pratincola</name>
    <name type="common">Collared pratincole</name>
    <name type="synonym">Hirundo pratincola</name>
    <dbReference type="NCBI Taxonomy" id="43316"/>
    <lineage>
        <taxon>Eukaryota</taxon>
        <taxon>Metazoa</taxon>
        <taxon>Chordata</taxon>
        <taxon>Craniata</taxon>
        <taxon>Vertebrata</taxon>
        <taxon>Euteleostomi</taxon>
        <taxon>Archelosauria</taxon>
        <taxon>Archosauria</taxon>
        <taxon>Dinosauria</taxon>
        <taxon>Saurischia</taxon>
        <taxon>Theropoda</taxon>
        <taxon>Coelurosauria</taxon>
        <taxon>Aves</taxon>
        <taxon>Neognathae</taxon>
        <taxon>Neoaves</taxon>
        <taxon>Charadriiformes</taxon>
        <taxon>Glareolidae</taxon>
        <taxon>Glareola</taxon>
    </lineage>
</organism>
<feature type="non-terminal residue" evidence="14">
    <location>
        <position position="141"/>
    </location>
</feature>
<dbReference type="GO" id="GO:0016787">
    <property type="term" value="F:hydrolase activity"/>
    <property type="evidence" value="ECO:0007669"/>
    <property type="project" value="UniProtKB-KW"/>
</dbReference>
<dbReference type="GO" id="GO:0006260">
    <property type="term" value="P:DNA replication"/>
    <property type="evidence" value="ECO:0007669"/>
    <property type="project" value="UniProtKB-KW"/>
</dbReference>
<evidence type="ECO:0000256" key="8">
    <source>
        <dbReference type="ARBA" id="ARBA00022840"/>
    </source>
</evidence>
<keyword evidence="7" id="KW-0347">Helicase</keyword>
<dbReference type="InterPro" id="IPR012340">
    <property type="entry name" value="NA-bd_OB-fold"/>
</dbReference>
<proteinExistence type="inferred from homology"/>
<protein>
    <recommendedName>
        <fullName evidence="3">DNA helicase</fullName>
        <ecNumber evidence="3">3.6.4.12</ecNumber>
    </recommendedName>
</protein>
<keyword evidence="10" id="KW-0539">Nucleus</keyword>
<dbReference type="EMBL" id="VWPO01010146">
    <property type="protein sequence ID" value="NXY80715.1"/>
    <property type="molecule type" value="Genomic_DNA"/>
</dbReference>
<comment type="similarity">
    <text evidence="2">Belongs to the MCM family.</text>
</comment>
<comment type="subcellular location">
    <subcellularLocation>
        <location evidence="1">Nucleus</location>
    </subcellularLocation>
</comment>
<evidence type="ECO:0000313" key="14">
    <source>
        <dbReference type="EMBL" id="NXY80715.1"/>
    </source>
</evidence>
<evidence type="ECO:0000256" key="3">
    <source>
        <dbReference type="ARBA" id="ARBA00012551"/>
    </source>
</evidence>
<dbReference type="Proteomes" id="UP000583049">
    <property type="component" value="Unassembled WGS sequence"/>
</dbReference>
<evidence type="ECO:0000256" key="10">
    <source>
        <dbReference type="ARBA" id="ARBA00023242"/>
    </source>
</evidence>
<evidence type="ECO:0000256" key="7">
    <source>
        <dbReference type="ARBA" id="ARBA00022806"/>
    </source>
</evidence>
<comment type="caution">
    <text evidence="14">The sequence shown here is derived from an EMBL/GenBank/DDBJ whole genome shotgun (WGS) entry which is preliminary data.</text>
</comment>
<reference evidence="14 15" key="1">
    <citation type="submission" date="2019-09" db="EMBL/GenBank/DDBJ databases">
        <title>Bird 10,000 Genomes (B10K) Project - Family phase.</title>
        <authorList>
            <person name="Zhang G."/>
        </authorList>
    </citation>
    <scope>NUCLEOTIDE SEQUENCE [LARGE SCALE GENOMIC DNA]</scope>
    <source>
        <strain evidence="14">B10K-CU-031-08</strain>
        <tissue evidence="14">Muscle</tissue>
    </source>
</reference>
<evidence type="ECO:0000256" key="1">
    <source>
        <dbReference type="ARBA" id="ARBA00004123"/>
    </source>
</evidence>
<keyword evidence="4" id="KW-0235">DNA replication</keyword>
<evidence type="ECO:0000256" key="12">
    <source>
        <dbReference type="ARBA" id="ARBA00048432"/>
    </source>
</evidence>
<feature type="domain" description="MCM N-terminal" evidence="13">
    <location>
        <begin position="32"/>
        <end position="129"/>
    </location>
</feature>
<evidence type="ECO:0000256" key="4">
    <source>
        <dbReference type="ARBA" id="ARBA00022705"/>
    </source>
</evidence>
<dbReference type="Gene3D" id="3.30.1640.10">
    <property type="entry name" value="mini-chromosome maintenance (MCM) complex, chain A, domain 1"/>
    <property type="match status" value="1"/>
</dbReference>
<sequence>MSGFDDPGIYYSDSFGGDAAADEGQVRKSQLQKRFKEFLRQYRVGTDRTGLTFKYRDELKRHYNLSQYWVEVEMEDLASFDEDLADYLYKQPAEHLQLLEEAAKEVADEVTRPRPAGEEALQDIQVMLRSDANAANIRSLK</sequence>
<dbReference type="AlphaFoldDB" id="A0A7L4MVM8"/>
<dbReference type="GO" id="GO:0005524">
    <property type="term" value="F:ATP binding"/>
    <property type="evidence" value="ECO:0007669"/>
    <property type="project" value="UniProtKB-KW"/>
</dbReference>
<dbReference type="Pfam" id="PF14551">
    <property type="entry name" value="MCM_N"/>
    <property type="match status" value="1"/>
</dbReference>
<keyword evidence="15" id="KW-1185">Reference proteome</keyword>
<dbReference type="GO" id="GO:0003677">
    <property type="term" value="F:DNA binding"/>
    <property type="evidence" value="ECO:0007669"/>
    <property type="project" value="UniProtKB-KW"/>
</dbReference>
<evidence type="ECO:0000313" key="15">
    <source>
        <dbReference type="Proteomes" id="UP000583049"/>
    </source>
</evidence>
<keyword evidence="8" id="KW-0067">ATP-binding</keyword>
<name>A0A7L4MVM8_GLAPT</name>
<dbReference type="SUPFAM" id="SSF50249">
    <property type="entry name" value="Nucleic acid-binding proteins"/>
    <property type="match status" value="1"/>
</dbReference>
<evidence type="ECO:0000256" key="9">
    <source>
        <dbReference type="ARBA" id="ARBA00023125"/>
    </source>
</evidence>
<dbReference type="GO" id="GO:0003678">
    <property type="term" value="F:DNA helicase activity"/>
    <property type="evidence" value="ECO:0007669"/>
    <property type="project" value="UniProtKB-EC"/>
</dbReference>
<dbReference type="FunFam" id="3.30.1640.10:FF:000006">
    <property type="entry name" value="DNA helicase"/>
    <property type="match status" value="1"/>
</dbReference>
<keyword evidence="9" id="KW-0238">DNA-binding</keyword>